<reference evidence="2" key="1">
    <citation type="journal article" date="2023" name="G3 (Bethesda)">
        <title>Whole genome assembly and annotation of the endangered Caribbean coral Acropora cervicornis.</title>
        <authorList>
            <person name="Selwyn J.D."/>
            <person name="Vollmer S.V."/>
        </authorList>
    </citation>
    <scope>NUCLEOTIDE SEQUENCE</scope>
    <source>
        <strain evidence="2">K2</strain>
    </source>
</reference>
<proteinExistence type="predicted"/>
<evidence type="ECO:0000313" key="2">
    <source>
        <dbReference type="EMBL" id="KAK2548247.1"/>
    </source>
</evidence>
<name>A0AAD9PSK1_ACRCE</name>
<protein>
    <submittedName>
        <fullName evidence="2">Uncharacterized protein</fullName>
    </submittedName>
</protein>
<dbReference type="Proteomes" id="UP001249851">
    <property type="component" value="Unassembled WGS sequence"/>
</dbReference>
<comment type="caution">
    <text evidence="2">The sequence shown here is derived from an EMBL/GenBank/DDBJ whole genome shotgun (WGS) entry which is preliminary data.</text>
</comment>
<feature type="signal peptide" evidence="1">
    <location>
        <begin position="1"/>
        <end position="27"/>
    </location>
</feature>
<dbReference type="EMBL" id="JARQWQ010000151">
    <property type="protein sequence ID" value="KAK2548247.1"/>
    <property type="molecule type" value="Genomic_DNA"/>
</dbReference>
<evidence type="ECO:0000256" key="1">
    <source>
        <dbReference type="SAM" id="SignalP"/>
    </source>
</evidence>
<evidence type="ECO:0000313" key="3">
    <source>
        <dbReference type="Proteomes" id="UP001249851"/>
    </source>
</evidence>
<gene>
    <name evidence="2" type="ORF">P5673_031566</name>
</gene>
<organism evidence="2 3">
    <name type="scientific">Acropora cervicornis</name>
    <name type="common">Staghorn coral</name>
    <dbReference type="NCBI Taxonomy" id="6130"/>
    <lineage>
        <taxon>Eukaryota</taxon>
        <taxon>Metazoa</taxon>
        <taxon>Cnidaria</taxon>
        <taxon>Anthozoa</taxon>
        <taxon>Hexacorallia</taxon>
        <taxon>Scleractinia</taxon>
        <taxon>Astrocoeniina</taxon>
        <taxon>Acroporidae</taxon>
        <taxon>Acropora</taxon>
    </lineage>
</organism>
<keyword evidence="3" id="KW-1185">Reference proteome</keyword>
<sequence length="79" mass="8775">MFTMKNTAFTFMLLVLVFVNVILESEGWVGPIPGSQSNGGKKKARFLRAASNTICPLAKSLGCEGLRQKINEESWKQQQ</sequence>
<feature type="chain" id="PRO_5042014089" evidence="1">
    <location>
        <begin position="28"/>
        <end position="79"/>
    </location>
</feature>
<reference evidence="2" key="2">
    <citation type="journal article" date="2023" name="Science">
        <title>Genomic signatures of disease resistance in endangered staghorn corals.</title>
        <authorList>
            <person name="Vollmer S.V."/>
            <person name="Selwyn J.D."/>
            <person name="Despard B.A."/>
            <person name="Roesel C.L."/>
        </authorList>
    </citation>
    <scope>NUCLEOTIDE SEQUENCE</scope>
    <source>
        <strain evidence="2">K2</strain>
    </source>
</reference>
<dbReference type="AlphaFoldDB" id="A0AAD9PSK1"/>
<accession>A0AAD9PSK1</accession>
<keyword evidence="1" id="KW-0732">Signal</keyword>